<gene>
    <name evidence="3" type="ORF">CXF48_05030</name>
</gene>
<evidence type="ECO:0000313" key="3">
    <source>
        <dbReference type="EMBL" id="RRO86892.1"/>
    </source>
</evidence>
<protein>
    <submittedName>
        <fullName evidence="3">Uncharacterized protein</fullName>
    </submittedName>
</protein>
<proteinExistence type="predicted"/>
<dbReference type="Proteomes" id="UP000276526">
    <property type="component" value="Unassembled WGS sequence"/>
</dbReference>
<comment type="caution">
    <text evidence="3">The sequence shown here is derived from an EMBL/GenBank/DDBJ whole genome shotgun (WGS) entry which is preliminary data.</text>
</comment>
<dbReference type="EMBL" id="PQNK01000006">
    <property type="protein sequence ID" value="RRO86892.1"/>
    <property type="molecule type" value="Genomic_DNA"/>
</dbReference>
<accession>A0A426PYW7</accession>
<keyword evidence="2" id="KW-0812">Transmembrane</keyword>
<evidence type="ECO:0000256" key="1">
    <source>
        <dbReference type="SAM" id="MobiDB-lite"/>
    </source>
</evidence>
<dbReference type="RefSeq" id="WP_125173772.1">
    <property type="nucleotide sequence ID" value="NZ_JAPJOD010000215.1"/>
</dbReference>
<keyword evidence="2" id="KW-1133">Transmembrane helix</keyword>
<evidence type="ECO:0000313" key="4">
    <source>
        <dbReference type="Proteomes" id="UP000276526"/>
    </source>
</evidence>
<feature type="compositionally biased region" description="Gly residues" evidence="1">
    <location>
        <begin position="26"/>
        <end position="35"/>
    </location>
</feature>
<feature type="region of interest" description="Disordered" evidence="1">
    <location>
        <begin position="1"/>
        <end position="40"/>
    </location>
</feature>
<feature type="transmembrane region" description="Helical" evidence="2">
    <location>
        <begin position="51"/>
        <end position="72"/>
    </location>
</feature>
<sequence length="402" mass="43230">MPQTLPPGGPTPSDGWGTPPTRRDSTGGGPGGPSRGGTTATITVTGRQKRVIALVAAVLAAVVVAALAFVVVRKVTEEKPTGPLGWSDEETMSHFIGAGFLQDCNFGDDAYAAMGIHDVKVSKDGEKCEGYVRSGDDGPEAAVTIKVSGKDYRYDSDDSSPQDPDLSTWRKRSSGRSLGGSSSIKTCQYWGATGNLAPTYVETTGPCDAIDPAARFLQDLTAQRDWIAAANRAKQGGGEFTVERPRNLRITPPTFRLEDDRWQEHLTDAKDQPSKETVDFMESRDSTFDLTEMSATRTEDGTKLCFAATFTLGEGVRDNDWDLPELFIALPGASSYEAGPDWDIVGDTTVRPGLTAQGRNCTTISALRNVDVAVAIGGLTRDHNSDSYGPSDPDRWIWKTRI</sequence>
<name>A0A426PYW7_9CORY</name>
<reference evidence="3 4" key="1">
    <citation type="submission" date="2018-01" db="EMBL/GenBank/DDBJ databases">
        <title>Twenty Corynebacterium bovis Genomes.</title>
        <authorList>
            <person name="Gulvik C.A."/>
        </authorList>
    </citation>
    <scope>NUCLEOTIDE SEQUENCE [LARGE SCALE GENOMIC DNA]</scope>
    <source>
        <strain evidence="3 4">F6900</strain>
    </source>
</reference>
<organism evidence="3 4">
    <name type="scientific">Corynebacterium bovis</name>
    <dbReference type="NCBI Taxonomy" id="36808"/>
    <lineage>
        <taxon>Bacteria</taxon>
        <taxon>Bacillati</taxon>
        <taxon>Actinomycetota</taxon>
        <taxon>Actinomycetes</taxon>
        <taxon>Mycobacteriales</taxon>
        <taxon>Corynebacteriaceae</taxon>
        <taxon>Corynebacterium</taxon>
    </lineage>
</organism>
<dbReference type="AlphaFoldDB" id="A0A426PYW7"/>
<feature type="compositionally biased region" description="Pro residues" evidence="1">
    <location>
        <begin position="1"/>
        <end position="10"/>
    </location>
</feature>
<keyword evidence="2" id="KW-0472">Membrane</keyword>
<feature type="region of interest" description="Disordered" evidence="1">
    <location>
        <begin position="151"/>
        <end position="181"/>
    </location>
</feature>
<evidence type="ECO:0000256" key="2">
    <source>
        <dbReference type="SAM" id="Phobius"/>
    </source>
</evidence>